<gene>
    <name evidence="2" type="ORF">CLV78_1226</name>
</gene>
<dbReference type="RefSeq" id="WP_106208480.1">
    <property type="nucleotide sequence ID" value="NZ_PVTD01000022.1"/>
</dbReference>
<evidence type="ECO:0000259" key="1">
    <source>
        <dbReference type="Pfam" id="PF10135"/>
    </source>
</evidence>
<protein>
    <submittedName>
        <fullName evidence="2">Rod binding protein</fullName>
    </submittedName>
</protein>
<dbReference type="AlphaFoldDB" id="A0A2T0RE67"/>
<name>A0A2T0RE67_9RHOB</name>
<evidence type="ECO:0000313" key="3">
    <source>
        <dbReference type="Proteomes" id="UP000239480"/>
    </source>
</evidence>
<sequence length="96" mass="10200">MHGIEVPIWQISQSRIPSANTRLREVAEELEASFLSEMLKCTGLGKAPEALGGGIGEEQFSSFLRNAQAAEVVRAGGIGMAEAIFESLKGMAHGAR</sequence>
<proteinExistence type="predicted"/>
<reference evidence="2 3" key="1">
    <citation type="submission" date="2018-03" db="EMBL/GenBank/DDBJ databases">
        <title>Genomic Encyclopedia of Archaeal and Bacterial Type Strains, Phase II (KMG-II): from individual species to whole genera.</title>
        <authorList>
            <person name="Goeker M."/>
        </authorList>
    </citation>
    <scope>NUCLEOTIDE SEQUENCE [LARGE SCALE GENOMIC DNA]</scope>
    <source>
        <strain evidence="2 3">DSM 29328</strain>
    </source>
</reference>
<dbReference type="OrthoDB" id="7690273at2"/>
<evidence type="ECO:0000313" key="2">
    <source>
        <dbReference type="EMBL" id="PRY19458.1"/>
    </source>
</evidence>
<dbReference type="Pfam" id="PF10135">
    <property type="entry name" value="Rod-binding"/>
    <property type="match status" value="1"/>
</dbReference>
<dbReference type="InterPro" id="IPR019301">
    <property type="entry name" value="Flagellar_prot_FlgJ_N"/>
</dbReference>
<organism evidence="2 3">
    <name type="scientific">Aliiruegeria haliotis</name>
    <dbReference type="NCBI Taxonomy" id="1280846"/>
    <lineage>
        <taxon>Bacteria</taxon>
        <taxon>Pseudomonadati</taxon>
        <taxon>Pseudomonadota</taxon>
        <taxon>Alphaproteobacteria</taxon>
        <taxon>Rhodobacterales</taxon>
        <taxon>Roseobacteraceae</taxon>
        <taxon>Aliiruegeria</taxon>
    </lineage>
</organism>
<dbReference type="EMBL" id="PVTD01000022">
    <property type="protein sequence ID" value="PRY19458.1"/>
    <property type="molecule type" value="Genomic_DNA"/>
</dbReference>
<dbReference type="Proteomes" id="UP000239480">
    <property type="component" value="Unassembled WGS sequence"/>
</dbReference>
<keyword evidence="3" id="KW-1185">Reference proteome</keyword>
<accession>A0A2T0RE67</accession>
<comment type="caution">
    <text evidence="2">The sequence shown here is derived from an EMBL/GenBank/DDBJ whole genome shotgun (WGS) entry which is preliminary data.</text>
</comment>
<feature type="domain" description="Flagellar protein FlgJ N-terminal" evidence="1">
    <location>
        <begin position="46"/>
        <end position="86"/>
    </location>
</feature>